<feature type="compositionally biased region" description="Basic and acidic residues" evidence="1">
    <location>
        <begin position="12"/>
        <end position="21"/>
    </location>
</feature>
<evidence type="ECO:0000313" key="3">
    <source>
        <dbReference type="Proteomes" id="UP001054945"/>
    </source>
</evidence>
<protein>
    <submittedName>
        <fullName evidence="2">Uncharacterized protein</fullName>
    </submittedName>
</protein>
<sequence>MYDPIWMPLQGEQRRSKEQQRRHSSRGATGATMARAGATATGATGTGAMGATGYVGQGSGVVHLSGEGAGVLSGGEVKVVSS</sequence>
<dbReference type="EMBL" id="BPLR01006886">
    <property type="protein sequence ID" value="GIY13038.1"/>
    <property type="molecule type" value="Genomic_DNA"/>
</dbReference>
<name>A0AAV4QZ72_CAEEX</name>
<evidence type="ECO:0000313" key="2">
    <source>
        <dbReference type="EMBL" id="GIY13038.1"/>
    </source>
</evidence>
<gene>
    <name evidence="2" type="ORF">CEXT_188091</name>
</gene>
<organism evidence="2 3">
    <name type="scientific">Caerostris extrusa</name>
    <name type="common">Bark spider</name>
    <name type="synonym">Caerostris bankana</name>
    <dbReference type="NCBI Taxonomy" id="172846"/>
    <lineage>
        <taxon>Eukaryota</taxon>
        <taxon>Metazoa</taxon>
        <taxon>Ecdysozoa</taxon>
        <taxon>Arthropoda</taxon>
        <taxon>Chelicerata</taxon>
        <taxon>Arachnida</taxon>
        <taxon>Araneae</taxon>
        <taxon>Araneomorphae</taxon>
        <taxon>Entelegynae</taxon>
        <taxon>Araneoidea</taxon>
        <taxon>Araneidae</taxon>
        <taxon>Caerostris</taxon>
    </lineage>
</organism>
<feature type="region of interest" description="Disordered" evidence="1">
    <location>
        <begin position="1"/>
        <end position="57"/>
    </location>
</feature>
<feature type="compositionally biased region" description="Gly residues" evidence="1">
    <location>
        <begin position="44"/>
        <end position="57"/>
    </location>
</feature>
<reference evidence="2 3" key="1">
    <citation type="submission" date="2021-06" db="EMBL/GenBank/DDBJ databases">
        <title>Caerostris extrusa draft genome.</title>
        <authorList>
            <person name="Kono N."/>
            <person name="Arakawa K."/>
        </authorList>
    </citation>
    <scope>NUCLEOTIDE SEQUENCE [LARGE SCALE GENOMIC DNA]</scope>
</reference>
<accession>A0AAV4QZ72</accession>
<evidence type="ECO:0000256" key="1">
    <source>
        <dbReference type="SAM" id="MobiDB-lite"/>
    </source>
</evidence>
<comment type="caution">
    <text evidence="2">The sequence shown here is derived from an EMBL/GenBank/DDBJ whole genome shotgun (WGS) entry which is preliminary data.</text>
</comment>
<proteinExistence type="predicted"/>
<feature type="compositionally biased region" description="Low complexity" evidence="1">
    <location>
        <begin position="26"/>
        <end position="43"/>
    </location>
</feature>
<dbReference type="Proteomes" id="UP001054945">
    <property type="component" value="Unassembled WGS sequence"/>
</dbReference>
<keyword evidence="3" id="KW-1185">Reference proteome</keyword>
<dbReference type="AlphaFoldDB" id="A0AAV4QZ72"/>